<evidence type="ECO:0000313" key="2">
    <source>
        <dbReference type="Proteomes" id="UP001286456"/>
    </source>
</evidence>
<proteinExistence type="predicted"/>
<gene>
    <name evidence="1" type="ORF">B0T19DRAFT_296617</name>
</gene>
<reference evidence="1" key="1">
    <citation type="journal article" date="2023" name="Mol. Phylogenet. Evol.">
        <title>Genome-scale phylogeny and comparative genomics of the fungal order Sordariales.</title>
        <authorList>
            <person name="Hensen N."/>
            <person name="Bonometti L."/>
            <person name="Westerberg I."/>
            <person name="Brannstrom I.O."/>
            <person name="Guillou S."/>
            <person name="Cros-Aarteil S."/>
            <person name="Calhoun S."/>
            <person name="Haridas S."/>
            <person name="Kuo A."/>
            <person name="Mondo S."/>
            <person name="Pangilinan J."/>
            <person name="Riley R."/>
            <person name="LaButti K."/>
            <person name="Andreopoulos B."/>
            <person name="Lipzen A."/>
            <person name="Chen C."/>
            <person name="Yan M."/>
            <person name="Daum C."/>
            <person name="Ng V."/>
            <person name="Clum A."/>
            <person name="Steindorff A."/>
            <person name="Ohm R.A."/>
            <person name="Martin F."/>
            <person name="Silar P."/>
            <person name="Natvig D.O."/>
            <person name="Lalanne C."/>
            <person name="Gautier V."/>
            <person name="Ament-Velasquez S.L."/>
            <person name="Kruys A."/>
            <person name="Hutchinson M.I."/>
            <person name="Powell A.J."/>
            <person name="Barry K."/>
            <person name="Miller A.N."/>
            <person name="Grigoriev I.V."/>
            <person name="Debuchy R."/>
            <person name="Gladieux P."/>
            <person name="Hiltunen Thoren M."/>
            <person name="Johannesson H."/>
        </authorList>
    </citation>
    <scope>NUCLEOTIDE SEQUENCE</scope>
    <source>
        <strain evidence="1">SMH4131-1</strain>
    </source>
</reference>
<name>A0AAE0M381_9PEZI</name>
<protein>
    <submittedName>
        <fullName evidence="1">Uncharacterized protein</fullName>
    </submittedName>
</protein>
<dbReference type="Proteomes" id="UP001286456">
    <property type="component" value="Unassembled WGS sequence"/>
</dbReference>
<dbReference type="EMBL" id="JAUEPO010000007">
    <property type="protein sequence ID" value="KAK3317716.1"/>
    <property type="molecule type" value="Genomic_DNA"/>
</dbReference>
<comment type="caution">
    <text evidence="1">The sequence shown here is derived from an EMBL/GenBank/DDBJ whole genome shotgun (WGS) entry which is preliminary data.</text>
</comment>
<sequence>MSLCSPVFSTICALVVQLSPCPSKRPVHTNSAMLYSESSSPASSVCIYQPETRSTCKHHIHAFRTKHHCAPPARQPRLFSRRTKTKNPFR</sequence>
<organism evidence="1 2">
    <name type="scientific">Cercophora scortea</name>
    <dbReference type="NCBI Taxonomy" id="314031"/>
    <lineage>
        <taxon>Eukaryota</taxon>
        <taxon>Fungi</taxon>
        <taxon>Dikarya</taxon>
        <taxon>Ascomycota</taxon>
        <taxon>Pezizomycotina</taxon>
        <taxon>Sordariomycetes</taxon>
        <taxon>Sordariomycetidae</taxon>
        <taxon>Sordariales</taxon>
        <taxon>Lasiosphaeriaceae</taxon>
        <taxon>Cercophora</taxon>
    </lineage>
</organism>
<dbReference type="AlphaFoldDB" id="A0AAE0M381"/>
<evidence type="ECO:0000313" key="1">
    <source>
        <dbReference type="EMBL" id="KAK3317716.1"/>
    </source>
</evidence>
<keyword evidence="2" id="KW-1185">Reference proteome</keyword>
<reference evidence="1" key="2">
    <citation type="submission" date="2023-06" db="EMBL/GenBank/DDBJ databases">
        <authorList>
            <consortium name="Lawrence Berkeley National Laboratory"/>
            <person name="Haridas S."/>
            <person name="Hensen N."/>
            <person name="Bonometti L."/>
            <person name="Westerberg I."/>
            <person name="Brannstrom I.O."/>
            <person name="Guillou S."/>
            <person name="Cros-Aarteil S."/>
            <person name="Calhoun S."/>
            <person name="Kuo A."/>
            <person name="Mondo S."/>
            <person name="Pangilinan J."/>
            <person name="Riley R."/>
            <person name="Labutti K."/>
            <person name="Andreopoulos B."/>
            <person name="Lipzen A."/>
            <person name="Chen C."/>
            <person name="Yanf M."/>
            <person name="Daum C."/>
            <person name="Ng V."/>
            <person name="Clum A."/>
            <person name="Steindorff A."/>
            <person name="Ohm R."/>
            <person name="Martin F."/>
            <person name="Silar P."/>
            <person name="Natvig D."/>
            <person name="Lalanne C."/>
            <person name="Gautier V."/>
            <person name="Ament-Velasquez S.L."/>
            <person name="Kruys A."/>
            <person name="Hutchinson M.I."/>
            <person name="Powell A.J."/>
            <person name="Barry K."/>
            <person name="Miller A.N."/>
            <person name="Grigoriev I.V."/>
            <person name="Debuchy R."/>
            <person name="Gladieux P."/>
            <person name="Thoren M.H."/>
            <person name="Johannesson H."/>
        </authorList>
    </citation>
    <scope>NUCLEOTIDE SEQUENCE</scope>
    <source>
        <strain evidence="1">SMH4131-1</strain>
    </source>
</reference>
<accession>A0AAE0M381</accession>